<name>A0A0D2GJG1_9BACT</name>
<dbReference type="EMBL" id="AZAC01000008">
    <property type="protein sequence ID" value="KIX14927.1"/>
    <property type="molecule type" value="Genomic_DNA"/>
</dbReference>
<feature type="domain" description="Tripartite ATP-independent periplasmic transporters DctQ component" evidence="10">
    <location>
        <begin position="24"/>
        <end position="154"/>
    </location>
</feature>
<comment type="subcellular location">
    <subcellularLocation>
        <location evidence="1">Cell inner membrane</location>
        <topology evidence="1">Multi-pass membrane protein</topology>
    </subcellularLocation>
</comment>
<dbReference type="Pfam" id="PF04290">
    <property type="entry name" value="DctQ"/>
    <property type="match status" value="1"/>
</dbReference>
<gene>
    <name evidence="11" type="ORF">X474_07195</name>
</gene>
<comment type="similarity">
    <text evidence="8">Belongs to the TRAP transporter small permease family.</text>
</comment>
<protein>
    <recommendedName>
        <fullName evidence="10">Tripartite ATP-independent periplasmic transporters DctQ component domain-containing protein</fullName>
    </recommendedName>
</protein>
<dbReference type="GO" id="GO:0022857">
    <property type="term" value="F:transmembrane transporter activity"/>
    <property type="evidence" value="ECO:0007669"/>
    <property type="project" value="TreeGrafter"/>
</dbReference>
<feature type="transmembrane region" description="Helical" evidence="9">
    <location>
        <begin position="89"/>
        <end position="107"/>
    </location>
</feature>
<dbReference type="PANTHER" id="PTHR35011:SF2">
    <property type="entry name" value="2,3-DIKETO-L-GULONATE TRAP TRANSPORTER SMALL PERMEASE PROTEIN YIAM"/>
    <property type="match status" value="1"/>
</dbReference>
<accession>A0A0D2GJG1</accession>
<evidence type="ECO:0000256" key="6">
    <source>
        <dbReference type="ARBA" id="ARBA00022989"/>
    </source>
</evidence>
<keyword evidence="2" id="KW-0813">Transport</keyword>
<comment type="caution">
    <text evidence="11">The sequence shown here is derived from an EMBL/GenBank/DDBJ whole genome shotgun (WGS) entry which is preliminary data.</text>
</comment>
<dbReference type="PANTHER" id="PTHR35011">
    <property type="entry name" value="2,3-DIKETO-L-GULONATE TRAP TRANSPORTER SMALL PERMEASE PROTEIN YIAM"/>
    <property type="match status" value="1"/>
</dbReference>
<evidence type="ECO:0000256" key="1">
    <source>
        <dbReference type="ARBA" id="ARBA00004429"/>
    </source>
</evidence>
<keyword evidence="7 9" id="KW-0472">Membrane</keyword>
<dbReference type="InterPro" id="IPR007387">
    <property type="entry name" value="TRAP_DctQ"/>
</dbReference>
<keyword evidence="12" id="KW-1185">Reference proteome</keyword>
<reference evidence="11 12" key="1">
    <citation type="submission" date="2013-11" db="EMBL/GenBank/DDBJ databases">
        <title>Metagenomic analysis of a methanogenic consortium involved in long chain n-alkane degradation.</title>
        <authorList>
            <person name="Davidova I.A."/>
            <person name="Callaghan A.V."/>
            <person name="Wawrik B."/>
            <person name="Pruitt S."/>
            <person name="Marks C."/>
            <person name="Duncan K.E."/>
            <person name="Suflita J.M."/>
        </authorList>
    </citation>
    <scope>NUCLEOTIDE SEQUENCE [LARGE SCALE GENOMIC DNA]</scope>
    <source>
        <strain evidence="11 12">SPR</strain>
    </source>
</reference>
<proteinExistence type="inferred from homology"/>
<evidence type="ECO:0000256" key="3">
    <source>
        <dbReference type="ARBA" id="ARBA00022475"/>
    </source>
</evidence>
<keyword evidence="6 9" id="KW-1133">Transmembrane helix</keyword>
<dbReference type="InParanoid" id="A0A0D2GJG1"/>
<dbReference type="STRING" id="1429043.X474_07195"/>
<dbReference type="AlphaFoldDB" id="A0A0D2GJG1"/>
<dbReference type="RefSeq" id="WP_044347550.1">
    <property type="nucleotide sequence ID" value="NZ_AZAC01000008.1"/>
</dbReference>
<dbReference type="GO" id="GO:0005886">
    <property type="term" value="C:plasma membrane"/>
    <property type="evidence" value="ECO:0007669"/>
    <property type="project" value="UniProtKB-SubCell"/>
</dbReference>
<organism evidence="11 12">
    <name type="scientific">Dethiosulfatarculus sandiegensis</name>
    <dbReference type="NCBI Taxonomy" id="1429043"/>
    <lineage>
        <taxon>Bacteria</taxon>
        <taxon>Pseudomonadati</taxon>
        <taxon>Thermodesulfobacteriota</taxon>
        <taxon>Desulfarculia</taxon>
        <taxon>Desulfarculales</taxon>
        <taxon>Desulfarculaceae</taxon>
        <taxon>Dethiosulfatarculus</taxon>
    </lineage>
</organism>
<evidence type="ECO:0000313" key="11">
    <source>
        <dbReference type="EMBL" id="KIX14927.1"/>
    </source>
</evidence>
<evidence type="ECO:0000256" key="9">
    <source>
        <dbReference type="SAM" id="Phobius"/>
    </source>
</evidence>
<evidence type="ECO:0000313" key="12">
    <source>
        <dbReference type="Proteomes" id="UP000032233"/>
    </source>
</evidence>
<feature type="transmembrane region" description="Helical" evidence="9">
    <location>
        <begin position="127"/>
        <end position="147"/>
    </location>
</feature>
<evidence type="ECO:0000256" key="8">
    <source>
        <dbReference type="ARBA" id="ARBA00038436"/>
    </source>
</evidence>
<dbReference type="Proteomes" id="UP000032233">
    <property type="component" value="Unassembled WGS sequence"/>
</dbReference>
<sequence>MKKILSVLNRLEEGTLVVGLLGLAFMSFIEVISRYLFNHSFTWFEEFARYFGVFLTFLGASLGVKYGMHFSMDYVVTRVGPTVGRIMRIVGSLLAAALFFYVSYLAFRHCSKMFRYGVTSAAMKLPMYLAYAPITLFGFTMSVRLVGEAWRHFKAIKSQEALFPSEKIEDQGEEAGS</sequence>
<feature type="transmembrane region" description="Helical" evidence="9">
    <location>
        <begin position="49"/>
        <end position="68"/>
    </location>
</feature>
<evidence type="ECO:0000256" key="4">
    <source>
        <dbReference type="ARBA" id="ARBA00022519"/>
    </source>
</evidence>
<feature type="transmembrane region" description="Helical" evidence="9">
    <location>
        <begin position="16"/>
        <end position="37"/>
    </location>
</feature>
<dbReference type="OrthoDB" id="9791324at2"/>
<evidence type="ECO:0000256" key="5">
    <source>
        <dbReference type="ARBA" id="ARBA00022692"/>
    </source>
</evidence>
<evidence type="ECO:0000256" key="7">
    <source>
        <dbReference type="ARBA" id="ARBA00023136"/>
    </source>
</evidence>
<keyword evidence="4" id="KW-0997">Cell inner membrane</keyword>
<evidence type="ECO:0000259" key="10">
    <source>
        <dbReference type="Pfam" id="PF04290"/>
    </source>
</evidence>
<dbReference type="GO" id="GO:0015740">
    <property type="term" value="P:C4-dicarboxylate transport"/>
    <property type="evidence" value="ECO:0007669"/>
    <property type="project" value="TreeGrafter"/>
</dbReference>
<keyword evidence="3" id="KW-1003">Cell membrane</keyword>
<evidence type="ECO:0000256" key="2">
    <source>
        <dbReference type="ARBA" id="ARBA00022448"/>
    </source>
</evidence>
<dbReference type="InterPro" id="IPR055348">
    <property type="entry name" value="DctQ"/>
</dbReference>
<keyword evidence="5 9" id="KW-0812">Transmembrane</keyword>